<evidence type="ECO:0000259" key="2">
    <source>
        <dbReference type="SMART" id="SM00727"/>
    </source>
</evidence>
<feature type="region of interest" description="Disordered" evidence="1">
    <location>
        <begin position="1"/>
        <end position="42"/>
    </location>
</feature>
<feature type="domain" description="STI1" evidence="2">
    <location>
        <begin position="158"/>
        <end position="197"/>
    </location>
</feature>
<proteinExistence type="predicted"/>
<protein>
    <recommendedName>
        <fullName evidence="2">STI1 domain-containing protein</fullName>
    </recommendedName>
</protein>
<feature type="compositionally biased region" description="Low complexity" evidence="1">
    <location>
        <begin position="85"/>
        <end position="99"/>
    </location>
</feature>
<comment type="caution">
    <text evidence="3">The sequence shown here is derived from an EMBL/GenBank/DDBJ whole genome shotgun (WGS) entry which is preliminary data.</text>
</comment>
<evidence type="ECO:0000256" key="1">
    <source>
        <dbReference type="SAM" id="MobiDB-lite"/>
    </source>
</evidence>
<reference evidence="3" key="1">
    <citation type="submission" date="2019-03" db="EMBL/GenBank/DDBJ databases">
        <title>Long read genome sequence of the mycoparasitic Pythium oligandrum ATCC 38472 isolated from sugarbeet rhizosphere.</title>
        <authorList>
            <person name="Gaulin E."/>
        </authorList>
    </citation>
    <scope>NUCLEOTIDE SEQUENCE</scope>
    <source>
        <strain evidence="3">ATCC 38472_TT</strain>
    </source>
</reference>
<accession>A0A8K1CRP7</accession>
<dbReference type="EMBL" id="SPLM01000003">
    <property type="protein sequence ID" value="TMW67743.1"/>
    <property type="molecule type" value="Genomic_DNA"/>
</dbReference>
<keyword evidence="4" id="KW-1185">Reference proteome</keyword>
<feature type="compositionally biased region" description="Basic and acidic residues" evidence="1">
    <location>
        <begin position="24"/>
        <end position="33"/>
    </location>
</feature>
<dbReference type="InterPro" id="IPR006636">
    <property type="entry name" value="STI1_HS-bd"/>
</dbReference>
<dbReference type="Gene3D" id="1.10.260.100">
    <property type="match status" value="2"/>
</dbReference>
<dbReference type="AlphaFoldDB" id="A0A8K1CRP7"/>
<organism evidence="3 4">
    <name type="scientific">Pythium oligandrum</name>
    <name type="common">Mycoparasitic fungus</name>
    <dbReference type="NCBI Taxonomy" id="41045"/>
    <lineage>
        <taxon>Eukaryota</taxon>
        <taxon>Sar</taxon>
        <taxon>Stramenopiles</taxon>
        <taxon>Oomycota</taxon>
        <taxon>Peronosporomycetes</taxon>
        <taxon>Pythiales</taxon>
        <taxon>Pythiaceae</taxon>
        <taxon>Pythium</taxon>
    </lineage>
</organism>
<dbReference type="Proteomes" id="UP000794436">
    <property type="component" value="Unassembled WGS sequence"/>
</dbReference>
<feature type="region of interest" description="Disordered" evidence="1">
    <location>
        <begin position="54"/>
        <end position="103"/>
    </location>
</feature>
<dbReference type="SMART" id="SM00727">
    <property type="entry name" value="STI1"/>
    <property type="match status" value="2"/>
</dbReference>
<sequence length="325" mass="36815">MKTQRQIDTRSAALNEDEEPPLLLEDHEQDNQLHEMTSNDENEASIMDEMMAIAQQAKATKRKQQEKERNSKAFGSGLKKGFFNAAPKKTSKATASQTTGNQRLDVDDTKRRNERLQIVNASDSKKTANQSRDDSFVFPEVQAALESMNHLNPNEWMNEAFFEKISKHPNLLQALQNPRFTQAISDLQKDPKAAMLKYQKDEAVSTMLRDFLGFLGDHFEQLDKQMKQNEEPPSSPAVPAPPAIVDLDETRREAIANMPRSSSEEAQVQQILQRPELLEALSDASLMDSLRHAREDPRELHRLRTDPVLGAKLRLLVDAKLVSFA</sequence>
<dbReference type="OrthoDB" id="71407at2759"/>
<evidence type="ECO:0000313" key="3">
    <source>
        <dbReference type="EMBL" id="TMW67743.1"/>
    </source>
</evidence>
<name>A0A8K1CRP7_PYTOL</name>
<evidence type="ECO:0000313" key="4">
    <source>
        <dbReference type="Proteomes" id="UP000794436"/>
    </source>
</evidence>
<gene>
    <name evidence="3" type="ORF">Poli38472_007415</name>
</gene>
<feature type="domain" description="STI1" evidence="2">
    <location>
        <begin position="265"/>
        <end position="303"/>
    </location>
</feature>